<dbReference type="Proteomes" id="UP001144673">
    <property type="component" value="Unassembled WGS sequence"/>
</dbReference>
<comment type="caution">
    <text evidence="7">The sequence shown here is derived from an EMBL/GenBank/DDBJ whole genome shotgun (WGS) entry which is preliminary data.</text>
</comment>
<comment type="function">
    <text evidence="4">Component of the cytoplasmic LSM1-LSM7 complex which is involved in mRNA degradation.</text>
</comment>
<dbReference type="SMART" id="SM00651">
    <property type="entry name" value="Sm"/>
    <property type="match status" value="1"/>
</dbReference>
<evidence type="ECO:0000256" key="5">
    <source>
        <dbReference type="SAM" id="MobiDB-lite"/>
    </source>
</evidence>
<comment type="subcellular location">
    <subcellularLocation>
        <location evidence="4">Cytoplasm</location>
    </subcellularLocation>
    <subcellularLocation>
        <location evidence="4">Cytoplasm</location>
        <location evidence="4">P-body</location>
    </subcellularLocation>
</comment>
<evidence type="ECO:0000256" key="4">
    <source>
        <dbReference type="RuleBase" id="RU365047"/>
    </source>
</evidence>
<dbReference type="PANTHER" id="PTHR15588:SF8">
    <property type="entry name" value="U6 SNRNA-ASSOCIATED SM-LIKE PROTEIN LSM1"/>
    <property type="match status" value="1"/>
</dbReference>
<dbReference type="AlphaFoldDB" id="A0A9W8QJH1"/>
<comment type="similarity">
    <text evidence="4">Belongs to the snRNP Sm proteins family.</text>
</comment>
<gene>
    <name evidence="4" type="primary">LSM1</name>
    <name evidence="7" type="ORF">LMH87_008589</name>
</gene>
<keyword evidence="2 4" id="KW-0694">RNA-binding</keyword>
<keyword evidence="3 4" id="KW-0687">Ribonucleoprotein</keyword>
<dbReference type="InterPro" id="IPR034104">
    <property type="entry name" value="Lsm1"/>
</dbReference>
<proteinExistence type="inferred from homology"/>
<comment type="subunit">
    <text evidence="4">Component of the heptameric LSM1-LSM7 complex that forms a seven-membered ring structure with a donut shape.</text>
</comment>
<evidence type="ECO:0000256" key="2">
    <source>
        <dbReference type="ARBA" id="ARBA00022884"/>
    </source>
</evidence>
<dbReference type="Pfam" id="PF01423">
    <property type="entry name" value="LSM"/>
    <property type="match status" value="1"/>
</dbReference>
<organism evidence="7 8">
    <name type="scientific">Akanthomyces muscarius</name>
    <name type="common">Entomopathogenic fungus</name>
    <name type="synonym">Lecanicillium muscarium</name>
    <dbReference type="NCBI Taxonomy" id="2231603"/>
    <lineage>
        <taxon>Eukaryota</taxon>
        <taxon>Fungi</taxon>
        <taxon>Dikarya</taxon>
        <taxon>Ascomycota</taxon>
        <taxon>Pezizomycotina</taxon>
        <taxon>Sordariomycetes</taxon>
        <taxon>Hypocreomycetidae</taxon>
        <taxon>Hypocreales</taxon>
        <taxon>Cordycipitaceae</taxon>
        <taxon>Akanthomyces</taxon>
    </lineage>
</organism>
<dbReference type="EMBL" id="JAJHUN010000006">
    <property type="protein sequence ID" value="KAJ4158042.1"/>
    <property type="molecule type" value="Genomic_DNA"/>
</dbReference>
<evidence type="ECO:0000259" key="6">
    <source>
        <dbReference type="SMART" id="SM00651"/>
    </source>
</evidence>
<dbReference type="GO" id="GO:0006397">
    <property type="term" value="P:mRNA processing"/>
    <property type="evidence" value="ECO:0007669"/>
    <property type="project" value="UniProtKB-UniRule"/>
</dbReference>
<dbReference type="InterPro" id="IPR001163">
    <property type="entry name" value="Sm_dom_euk/arc"/>
</dbReference>
<dbReference type="CDD" id="cd01728">
    <property type="entry name" value="LSm1"/>
    <property type="match status" value="1"/>
</dbReference>
<keyword evidence="8" id="KW-1185">Reference proteome</keyword>
<protein>
    <recommendedName>
        <fullName evidence="4">U6 snRNA-associated Sm-like protein LSm1</fullName>
    </recommendedName>
</protein>
<evidence type="ECO:0000313" key="7">
    <source>
        <dbReference type="EMBL" id="KAJ4158042.1"/>
    </source>
</evidence>
<dbReference type="Gene3D" id="2.30.30.100">
    <property type="match status" value="1"/>
</dbReference>
<accession>A0A9W8QJH1</accession>
<keyword evidence="4" id="KW-0507">mRNA processing</keyword>
<dbReference type="PANTHER" id="PTHR15588">
    <property type="entry name" value="LSM1"/>
    <property type="match status" value="1"/>
</dbReference>
<sequence length="184" mass="19791">MENLSISEPPHQGGGGVAAPAQLPPQMFTTAAQLLDLTDKKLMVVLRDGRKLVGVLRSWDQFANIVLQSTTERIFAPQTTTTTTTTKADPSSDSDIPAAAPRGLYADIFHGIFLVRGENVLLLGEIDLDKDDLPPAGFELGAVDVVKRLAEEAKAQEKRRDKTRGKKLAKLGFEGDGAGEIVLL</sequence>
<dbReference type="GO" id="GO:0003729">
    <property type="term" value="F:mRNA binding"/>
    <property type="evidence" value="ECO:0007669"/>
    <property type="project" value="TreeGrafter"/>
</dbReference>
<reference evidence="7" key="1">
    <citation type="journal article" date="2023" name="Access Microbiol">
        <title>De-novo genome assembly for Akanthomyces muscarius, a biocontrol agent of insect agricultural pests.</title>
        <authorList>
            <person name="Erdos Z."/>
            <person name="Studholme D.J."/>
            <person name="Raymond B."/>
            <person name="Sharma M."/>
        </authorList>
    </citation>
    <scope>NUCLEOTIDE SEQUENCE</scope>
    <source>
        <strain evidence="7">Ve6</strain>
    </source>
</reference>
<dbReference type="SUPFAM" id="SSF50182">
    <property type="entry name" value="Sm-like ribonucleoproteins"/>
    <property type="match status" value="1"/>
</dbReference>
<evidence type="ECO:0000256" key="1">
    <source>
        <dbReference type="ARBA" id="ARBA00022490"/>
    </source>
</evidence>
<dbReference type="GO" id="GO:1990726">
    <property type="term" value="C:Lsm1-7-Pat1 complex"/>
    <property type="evidence" value="ECO:0007669"/>
    <property type="project" value="TreeGrafter"/>
</dbReference>
<keyword evidence="1 4" id="KW-0963">Cytoplasm</keyword>
<dbReference type="InterPro" id="IPR010920">
    <property type="entry name" value="LSM_dom_sf"/>
</dbReference>
<dbReference type="GO" id="GO:0000932">
    <property type="term" value="C:P-body"/>
    <property type="evidence" value="ECO:0007669"/>
    <property type="project" value="UniProtKB-SubCell"/>
</dbReference>
<dbReference type="InterPro" id="IPR044642">
    <property type="entry name" value="PTHR15588"/>
</dbReference>
<dbReference type="GO" id="GO:0000290">
    <property type="term" value="P:deadenylation-dependent decapping of nuclear-transcribed mRNA"/>
    <property type="evidence" value="ECO:0007669"/>
    <property type="project" value="TreeGrafter"/>
</dbReference>
<feature type="domain" description="Sm" evidence="6">
    <location>
        <begin position="32"/>
        <end position="125"/>
    </location>
</feature>
<dbReference type="GO" id="GO:1990904">
    <property type="term" value="C:ribonucleoprotein complex"/>
    <property type="evidence" value="ECO:0007669"/>
    <property type="project" value="UniProtKB-KW"/>
</dbReference>
<evidence type="ECO:0000256" key="3">
    <source>
        <dbReference type="ARBA" id="ARBA00023274"/>
    </source>
</evidence>
<evidence type="ECO:0000313" key="8">
    <source>
        <dbReference type="Proteomes" id="UP001144673"/>
    </source>
</evidence>
<name>A0A9W8QJH1_AKAMU</name>
<feature type="region of interest" description="Disordered" evidence="5">
    <location>
        <begin position="1"/>
        <end position="22"/>
    </location>
</feature>